<accession>A0AA43QVM6</accession>
<organism evidence="2 3">
    <name type="scientific">Ramalina farinacea</name>
    <dbReference type="NCBI Taxonomy" id="258253"/>
    <lineage>
        <taxon>Eukaryota</taxon>
        <taxon>Fungi</taxon>
        <taxon>Dikarya</taxon>
        <taxon>Ascomycota</taxon>
        <taxon>Pezizomycotina</taxon>
        <taxon>Lecanoromycetes</taxon>
        <taxon>OSLEUM clade</taxon>
        <taxon>Lecanoromycetidae</taxon>
        <taxon>Lecanorales</taxon>
        <taxon>Lecanorineae</taxon>
        <taxon>Ramalinaceae</taxon>
        <taxon>Ramalina</taxon>
    </lineage>
</organism>
<keyword evidence="1" id="KW-1133">Transmembrane helix</keyword>
<feature type="transmembrane region" description="Helical" evidence="1">
    <location>
        <begin position="75"/>
        <end position="101"/>
    </location>
</feature>
<comment type="caution">
    <text evidence="2">The sequence shown here is derived from an EMBL/GenBank/DDBJ whole genome shotgun (WGS) entry which is preliminary data.</text>
</comment>
<dbReference type="AlphaFoldDB" id="A0AA43QVM6"/>
<proteinExistence type="predicted"/>
<feature type="transmembrane region" description="Helical" evidence="1">
    <location>
        <begin position="133"/>
        <end position="155"/>
    </location>
</feature>
<keyword evidence="1" id="KW-0812">Transmembrane</keyword>
<reference evidence="2" key="1">
    <citation type="journal article" date="2023" name="Genome Biol. Evol.">
        <title>First Whole Genome Sequence and Flow Cytometry Genome Size Data for the Lichen-Forming Fungus Ramalina farinacea (Ascomycota).</title>
        <authorList>
            <person name="Llewellyn T."/>
            <person name="Mian S."/>
            <person name="Hill R."/>
            <person name="Leitch I.J."/>
            <person name="Gaya E."/>
        </authorList>
    </citation>
    <scope>NUCLEOTIDE SEQUENCE</scope>
    <source>
        <strain evidence="2">LIQ254RAFAR</strain>
    </source>
</reference>
<dbReference type="EMBL" id="JAPUFD010000017">
    <property type="protein sequence ID" value="MDI1492146.1"/>
    <property type="molecule type" value="Genomic_DNA"/>
</dbReference>
<evidence type="ECO:0000313" key="3">
    <source>
        <dbReference type="Proteomes" id="UP001161017"/>
    </source>
</evidence>
<evidence type="ECO:0000313" key="2">
    <source>
        <dbReference type="EMBL" id="MDI1492146.1"/>
    </source>
</evidence>
<keyword evidence="3" id="KW-1185">Reference proteome</keyword>
<gene>
    <name evidence="2" type="ORF">OHK93_003358</name>
</gene>
<protein>
    <submittedName>
        <fullName evidence="2">Uncharacterized protein</fullName>
    </submittedName>
</protein>
<sequence>MFITLLYHLHLIRPRLPPLKTGHNKLPPEILTALRSGRPLPPEYHRLVTQIEDQQRAKHTELCRRIQATARVRNLLWDLIIFLVTVVVLLAYVLHIVWGALAELIEEKRRWKATPCLCDQPVVRVEGAEWEGWAFAALRGVVNGAAAMLAVVYTWR</sequence>
<name>A0AA43QVM6_9LECA</name>
<dbReference type="Proteomes" id="UP001161017">
    <property type="component" value="Unassembled WGS sequence"/>
</dbReference>
<keyword evidence="1" id="KW-0472">Membrane</keyword>
<evidence type="ECO:0000256" key="1">
    <source>
        <dbReference type="SAM" id="Phobius"/>
    </source>
</evidence>